<name>A0A1H2GX25_9GAMM</name>
<dbReference type="SUPFAM" id="SSF46785">
    <property type="entry name" value="Winged helix' DNA-binding domain"/>
    <property type="match status" value="1"/>
</dbReference>
<dbReference type="CDD" id="cd08417">
    <property type="entry name" value="PBP2_Nitroaromatics_like"/>
    <property type="match status" value="1"/>
</dbReference>
<accession>A0A1H2GX25</accession>
<protein>
    <submittedName>
        <fullName evidence="6">Transcriptional regulator, LysR family</fullName>
    </submittedName>
</protein>
<gene>
    <name evidence="6" type="ORF">SAMN05216580_1999</name>
</gene>
<dbReference type="InterPro" id="IPR005119">
    <property type="entry name" value="LysR_subst-bd"/>
</dbReference>
<dbReference type="InterPro" id="IPR037402">
    <property type="entry name" value="YidZ_PBP2"/>
</dbReference>
<dbReference type="GO" id="GO:0003700">
    <property type="term" value="F:DNA-binding transcription factor activity"/>
    <property type="evidence" value="ECO:0007669"/>
    <property type="project" value="InterPro"/>
</dbReference>
<feature type="domain" description="HTH lysR-type" evidence="5">
    <location>
        <begin position="6"/>
        <end position="63"/>
    </location>
</feature>
<comment type="similarity">
    <text evidence="1">Belongs to the LysR transcriptional regulatory family.</text>
</comment>
<dbReference type="PROSITE" id="PS50931">
    <property type="entry name" value="HTH_LYSR"/>
    <property type="match status" value="1"/>
</dbReference>
<dbReference type="Pfam" id="PF00126">
    <property type="entry name" value="HTH_1"/>
    <property type="match status" value="1"/>
</dbReference>
<dbReference type="InterPro" id="IPR036388">
    <property type="entry name" value="WH-like_DNA-bd_sf"/>
</dbReference>
<dbReference type="PANTHER" id="PTHR30118">
    <property type="entry name" value="HTH-TYPE TRANSCRIPTIONAL REGULATOR LEUO-RELATED"/>
    <property type="match status" value="1"/>
</dbReference>
<dbReference type="SUPFAM" id="SSF53850">
    <property type="entry name" value="Periplasmic binding protein-like II"/>
    <property type="match status" value="1"/>
</dbReference>
<dbReference type="PRINTS" id="PR00039">
    <property type="entry name" value="HTHLYSR"/>
</dbReference>
<dbReference type="AlphaFoldDB" id="A0A1H2GX25"/>
<dbReference type="PANTHER" id="PTHR30118:SF15">
    <property type="entry name" value="TRANSCRIPTIONAL REGULATORY PROTEIN"/>
    <property type="match status" value="1"/>
</dbReference>
<dbReference type="InterPro" id="IPR050389">
    <property type="entry name" value="LysR-type_TF"/>
</dbReference>
<keyword evidence="3" id="KW-0238">DNA-binding</keyword>
<dbReference type="STRING" id="1245526.SAMN05216580_1999"/>
<dbReference type="RefSeq" id="WP_090214047.1">
    <property type="nucleotide sequence ID" value="NZ_LT629780.1"/>
</dbReference>
<dbReference type="OrthoDB" id="8720143at2"/>
<evidence type="ECO:0000256" key="4">
    <source>
        <dbReference type="ARBA" id="ARBA00023163"/>
    </source>
</evidence>
<sequence>MNLAKINLNLLIALQALLEERNVTRAAQHLHVTQSALSKSLAQLRQLFDDPLLVRVENQLHLTPLAEELKERLDRLLGELEGLLLSSQFDPAQCHHSFTIAIVDYESLAPLSGILERIHRQAPGIHLRLVHFDQHSLDNLNAGKLDLSLSYQGQLPANLHCRVLARIDMVCVMSADHPLADHALDLDGYLAHPHVVNSVERGARINTALAGLGRQRQIRLEVPLYQTALRMLPGSDLLLTIAAPIAERVCAEFGLVSKPLPLALPELHYQMLWHERTHRQTSHRWLRQQLLEALAEPQSLVS</sequence>
<dbReference type="Gene3D" id="3.40.190.10">
    <property type="entry name" value="Periplasmic binding protein-like II"/>
    <property type="match status" value="2"/>
</dbReference>
<keyword evidence="7" id="KW-1185">Reference proteome</keyword>
<dbReference type="Gene3D" id="1.10.10.10">
    <property type="entry name" value="Winged helix-like DNA-binding domain superfamily/Winged helix DNA-binding domain"/>
    <property type="match status" value="1"/>
</dbReference>
<dbReference type="Pfam" id="PF03466">
    <property type="entry name" value="LysR_substrate"/>
    <property type="match status" value="1"/>
</dbReference>
<evidence type="ECO:0000256" key="2">
    <source>
        <dbReference type="ARBA" id="ARBA00023015"/>
    </source>
</evidence>
<reference evidence="7" key="1">
    <citation type="submission" date="2016-10" db="EMBL/GenBank/DDBJ databases">
        <authorList>
            <person name="Varghese N."/>
            <person name="Submissions S."/>
        </authorList>
    </citation>
    <scope>NUCLEOTIDE SEQUENCE [LARGE SCALE GENOMIC DNA]</scope>
    <source>
        <strain evidence="7">CCTCC 2012022</strain>
    </source>
</reference>
<dbReference type="GO" id="GO:0003677">
    <property type="term" value="F:DNA binding"/>
    <property type="evidence" value="ECO:0007669"/>
    <property type="project" value="UniProtKB-KW"/>
</dbReference>
<evidence type="ECO:0000256" key="3">
    <source>
        <dbReference type="ARBA" id="ARBA00023125"/>
    </source>
</evidence>
<organism evidence="6 7">
    <name type="scientific">Geopseudomonas guangdongensis</name>
    <dbReference type="NCBI Taxonomy" id="1245526"/>
    <lineage>
        <taxon>Bacteria</taxon>
        <taxon>Pseudomonadati</taxon>
        <taxon>Pseudomonadota</taxon>
        <taxon>Gammaproteobacteria</taxon>
        <taxon>Pseudomonadales</taxon>
        <taxon>Pseudomonadaceae</taxon>
        <taxon>Geopseudomonas</taxon>
    </lineage>
</organism>
<evidence type="ECO:0000313" key="7">
    <source>
        <dbReference type="Proteomes" id="UP000243063"/>
    </source>
</evidence>
<dbReference type="InterPro" id="IPR000847">
    <property type="entry name" value="LysR_HTH_N"/>
</dbReference>
<dbReference type="InterPro" id="IPR036390">
    <property type="entry name" value="WH_DNA-bd_sf"/>
</dbReference>
<proteinExistence type="inferred from homology"/>
<evidence type="ECO:0000256" key="1">
    <source>
        <dbReference type="ARBA" id="ARBA00009437"/>
    </source>
</evidence>
<keyword evidence="4" id="KW-0804">Transcription</keyword>
<keyword evidence="2" id="KW-0805">Transcription regulation</keyword>
<evidence type="ECO:0000259" key="5">
    <source>
        <dbReference type="PROSITE" id="PS50931"/>
    </source>
</evidence>
<evidence type="ECO:0000313" key="6">
    <source>
        <dbReference type="EMBL" id="SDU23868.1"/>
    </source>
</evidence>
<dbReference type="Proteomes" id="UP000243063">
    <property type="component" value="Chromosome I"/>
</dbReference>
<dbReference type="EMBL" id="LT629780">
    <property type="protein sequence ID" value="SDU23868.1"/>
    <property type="molecule type" value="Genomic_DNA"/>
</dbReference>